<feature type="domain" description="Organic solvent tolerance-like N-terminal" evidence="2">
    <location>
        <begin position="33"/>
        <end position="140"/>
    </location>
</feature>
<dbReference type="InterPro" id="IPR005653">
    <property type="entry name" value="OstA-like_N"/>
</dbReference>
<dbReference type="PANTHER" id="PTHR36504:SF1">
    <property type="entry name" value="LIPOPOLYSACCHARIDE EXPORT SYSTEM PROTEIN LPTA"/>
    <property type="match status" value="1"/>
</dbReference>
<reference evidence="3" key="1">
    <citation type="submission" date="2019-10" db="EMBL/GenBank/DDBJ databases">
        <title>Metagenomic sequencing of thiosulfate-disproportionating enrichment culture.</title>
        <authorList>
            <person name="Umezawa K."/>
            <person name="Kojima H."/>
            <person name="Fukui M."/>
        </authorList>
    </citation>
    <scope>NUCLEOTIDE SEQUENCE</scope>
    <source>
        <strain evidence="3">45J</strain>
    </source>
</reference>
<dbReference type="GO" id="GO:0030288">
    <property type="term" value="C:outer membrane-bounded periplasmic space"/>
    <property type="evidence" value="ECO:0007669"/>
    <property type="project" value="TreeGrafter"/>
</dbReference>
<organism evidence="3">
    <name type="scientific">hot springs metagenome</name>
    <dbReference type="NCBI Taxonomy" id="433727"/>
    <lineage>
        <taxon>unclassified sequences</taxon>
        <taxon>metagenomes</taxon>
        <taxon>ecological metagenomes</taxon>
    </lineage>
</organism>
<dbReference type="GO" id="GO:0017089">
    <property type="term" value="F:glycolipid transfer activity"/>
    <property type="evidence" value="ECO:0007669"/>
    <property type="project" value="TreeGrafter"/>
</dbReference>
<dbReference type="GO" id="GO:0009279">
    <property type="term" value="C:cell outer membrane"/>
    <property type="evidence" value="ECO:0007669"/>
    <property type="project" value="TreeGrafter"/>
</dbReference>
<gene>
    <name evidence="3" type="ORF">A45J_1671</name>
</gene>
<evidence type="ECO:0000259" key="2">
    <source>
        <dbReference type="Pfam" id="PF03968"/>
    </source>
</evidence>
<sequence length="161" mass="18143">MFCVLLTVFCLLCSVSYLFAQEKKTTSKEPTVITSETLTADNKAKTALFEKSVVARKGEMTLFADKMLVYYSEEKGSSNIKRIDAEGNVKLIKGDRVVTSKFATYFAEPEERIIFTGEPKATEGENVVIGTKMIYFMKDDRSIVENSKVLLIERKGEKQQP</sequence>
<dbReference type="GO" id="GO:0015920">
    <property type="term" value="P:lipopolysaccharide transport"/>
    <property type="evidence" value="ECO:0007669"/>
    <property type="project" value="TreeGrafter"/>
</dbReference>
<dbReference type="AlphaFoldDB" id="A0A5J4L2C9"/>
<proteinExistence type="predicted"/>
<evidence type="ECO:0000313" key="3">
    <source>
        <dbReference type="EMBL" id="GER93913.1"/>
    </source>
</evidence>
<evidence type="ECO:0000256" key="1">
    <source>
        <dbReference type="ARBA" id="ARBA00022729"/>
    </source>
</evidence>
<dbReference type="EMBL" id="BLAB01000001">
    <property type="protein sequence ID" value="GER93913.1"/>
    <property type="molecule type" value="Genomic_DNA"/>
</dbReference>
<dbReference type="PANTHER" id="PTHR36504">
    <property type="entry name" value="LIPOPOLYSACCHARIDE EXPORT SYSTEM PROTEIN LPTA"/>
    <property type="match status" value="1"/>
</dbReference>
<keyword evidence="1" id="KW-0732">Signal</keyword>
<comment type="caution">
    <text evidence="3">The sequence shown here is derived from an EMBL/GenBank/DDBJ whole genome shotgun (WGS) entry which is preliminary data.</text>
</comment>
<protein>
    <submittedName>
        <fullName evidence="3">Lipopolysaccharide transport periplasmic protein LptA</fullName>
    </submittedName>
</protein>
<accession>A0A5J4L2C9</accession>
<dbReference type="Pfam" id="PF03968">
    <property type="entry name" value="LptD_N"/>
    <property type="match status" value="1"/>
</dbReference>
<dbReference type="InterPro" id="IPR052037">
    <property type="entry name" value="LPS_export_LptA"/>
</dbReference>
<name>A0A5J4L2C9_9ZZZZ</name>
<dbReference type="Gene3D" id="2.60.450.10">
    <property type="entry name" value="Lipopolysaccharide (LPS) transport protein A like domain"/>
    <property type="match status" value="1"/>
</dbReference>